<organism evidence="1 2">
    <name type="scientific">Tumidithrix elongata BACA0141</name>
    <dbReference type="NCBI Taxonomy" id="2716417"/>
    <lineage>
        <taxon>Bacteria</taxon>
        <taxon>Bacillati</taxon>
        <taxon>Cyanobacteriota</taxon>
        <taxon>Cyanophyceae</taxon>
        <taxon>Pseudanabaenales</taxon>
        <taxon>Pseudanabaenaceae</taxon>
        <taxon>Tumidithrix</taxon>
        <taxon>Tumidithrix elongata</taxon>
    </lineage>
</organism>
<name>A0AAW9Q5F0_9CYAN</name>
<proteinExistence type="predicted"/>
<reference evidence="1" key="1">
    <citation type="submission" date="2024-01" db="EMBL/GenBank/DDBJ databases">
        <title>Bank of Algae and Cyanobacteria of the Azores (BACA) strain genomes.</title>
        <authorList>
            <person name="Luz R."/>
            <person name="Cordeiro R."/>
            <person name="Fonseca A."/>
            <person name="Goncalves V."/>
        </authorList>
    </citation>
    <scope>NUCLEOTIDE SEQUENCE</scope>
    <source>
        <strain evidence="1">BACA0141</strain>
    </source>
</reference>
<accession>A0AAW9Q5F0</accession>
<dbReference type="EMBL" id="JAZBJZ010000066">
    <property type="protein sequence ID" value="MEE3718171.1"/>
    <property type="molecule type" value="Genomic_DNA"/>
</dbReference>
<comment type="caution">
    <text evidence="1">The sequence shown here is derived from an EMBL/GenBank/DDBJ whole genome shotgun (WGS) entry which is preliminary data.</text>
</comment>
<evidence type="ECO:0000313" key="1">
    <source>
        <dbReference type="EMBL" id="MEE3718171.1"/>
    </source>
</evidence>
<evidence type="ECO:0000313" key="2">
    <source>
        <dbReference type="Proteomes" id="UP001333818"/>
    </source>
</evidence>
<protein>
    <submittedName>
        <fullName evidence="1">Uncharacterized protein</fullName>
    </submittedName>
</protein>
<gene>
    <name evidence="1" type="ORF">V2H45_15630</name>
</gene>
<keyword evidence="2" id="KW-1185">Reference proteome</keyword>
<dbReference type="AlphaFoldDB" id="A0AAW9Q5F0"/>
<dbReference type="Proteomes" id="UP001333818">
    <property type="component" value="Unassembled WGS sequence"/>
</dbReference>
<dbReference type="RefSeq" id="WP_330484603.1">
    <property type="nucleotide sequence ID" value="NZ_JAZBJZ010000066.1"/>
</dbReference>
<sequence length="69" mass="7765">MIQSFNPSKTIAIALRDINPKLTLQRISQMMGSTEKSRESALNMVAIGEVKYLKSVMYDFNHEAFAVSL</sequence>